<dbReference type="GO" id="GO:0008837">
    <property type="term" value="F:diaminopimelate epimerase activity"/>
    <property type="evidence" value="ECO:0007669"/>
    <property type="project" value="UniProtKB-EC"/>
</dbReference>
<feature type="binding site" evidence="8">
    <location>
        <begin position="77"/>
        <end position="78"/>
    </location>
    <ligand>
        <name>substrate</name>
    </ligand>
</feature>
<keyword evidence="8" id="KW-0963">Cytoplasm</keyword>
<dbReference type="PROSITE" id="PS01326">
    <property type="entry name" value="DAP_EPIMERASE"/>
    <property type="match status" value="1"/>
</dbReference>
<feature type="binding site" evidence="8">
    <location>
        <begin position="225"/>
        <end position="226"/>
    </location>
    <ligand>
        <name>substrate</name>
    </ligand>
</feature>
<evidence type="ECO:0000256" key="1">
    <source>
        <dbReference type="ARBA" id="ARBA00005196"/>
    </source>
</evidence>
<evidence type="ECO:0000256" key="5">
    <source>
        <dbReference type="ARBA" id="ARBA00023154"/>
    </source>
</evidence>
<feature type="site" description="Could be important to modulate the pK values of the two catalytic cysteine residues" evidence="8">
    <location>
        <position position="165"/>
    </location>
</feature>
<keyword evidence="6 8" id="KW-0413">Isomerase</keyword>
<gene>
    <name evidence="8 10" type="primary">dapF</name>
    <name evidence="10" type="ORF">N5A92_16395</name>
</gene>
<comment type="pathway">
    <text evidence="1 8">Amino-acid biosynthesis; L-lysine biosynthesis via DAP pathway; DL-2,6-diaminopimelate from LL-2,6-diaminopimelate: step 1/1.</text>
</comment>
<evidence type="ECO:0000256" key="2">
    <source>
        <dbReference type="ARBA" id="ARBA00010219"/>
    </source>
</evidence>
<dbReference type="PANTHER" id="PTHR31689">
    <property type="entry name" value="DIAMINOPIMELATE EPIMERASE, CHLOROPLASTIC"/>
    <property type="match status" value="1"/>
</dbReference>
<sequence length="293" mass="31840">MAELAQFAKMNGLGNEIIVADMRGRADRVLPGAAVALAADPATRFDQIMAVHDPRALGTDYYVEIINSDGSMAQACGNGMRCVVQALSAETERSRFIFETVAGVLDAEEHTDGLISVDMGRPRFGWQEIPLAEEFRDTRMIELQVGPIDAPVLHSPSVVSMGNPHAVFWVDGNVNTYDLERFGPLLEHHPIFPERANITIAHVTARDAMTIRTWERGAGLTRACGSAACAAAVSAARTGRTGRQVTVTVPGGPLDILWREDDHVVMTGPAEWEFSGRFDPATGEWEREKEGVA</sequence>
<proteinExistence type="inferred from homology"/>
<name>A0ABT2LPX7_9HYPH</name>
<evidence type="ECO:0000256" key="4">
    <source>
        <dbReference type="ARBA" id="ARBA00022605"/>
    </source>
</evidence>
<evidence type="ECO:0000256" key="6">
    <source>
        <dbReference type="ARBA" id="ARBA00023235"/>
    </source>
</evidence>
<accession>A0ABT2LPX7</accession>
<evidence type="ECO:0000256" key="8">
    <source>
        <dbReference type="HAMAP-Rule" id="MF_00197"/>
    </source>
</evidence>
<feature type="active site" evidence="9">
    <location>
        <position position="76"/>
    </location>
</feature>
<feature type="binding site" evidence="8">
    <location>
        <position position="15"/>
    </location>
    <ligand>
        <name>substrate</name>
    </ligand>
</feature>
<dbReference type="Pfam" id="PF01678">
    <property type="entry name" value="DAP_epimerase"/>
    <property type="match status" value="2"/>
</dbReference>
<evidence type="ECO:0000256" key="9">
    <source>
        <dbReference type="PROSITE-ProRule" id="PRU10125"/>
    </source>
</evidence>
<comment type="function">
    <text evidence="8">Catalyzes the stereoinversion of LL-2,6-diaminopimelate (L,L-DAP) to meso-diaminopimelate (meso-DAP), a precursor of L-lysine and an essential component of the bacterial peptidoglycan.</text>
</comment>
<comment type="catalytic activity">
    <reaction evidence="7 8">
        <text>(2S,6S)-2,6-diaminopimelate = meso-2,6-diaminopimelate</text>
        <dbReference type="Rhea" id="RHEA:15393"/>
        <dbReference type="ChEBI" id="CHEBI:57609"/>
        <dbReference type="ChEBI" id="CHEBI:57791"/>
        <dbReference type="EC" id="5.1.1.7"/>
    </reaction>
</comment>
<reference evidence="10 11" key="1">
    <citation type="submission" date="2022-09" db="EMBL/GenBank/DDBJ databases">
        <title>Chelativorans salina sp. nov., a novel slightly halophilic bacterium isolated from a saline lake sediment enrichment.</title>
        <authorList>
            <person name="Gao L."/>
            <person name="Fang B.-Z."/>
            <person name="Li W.-J."/>
        </authorList>
    </citation>
    <scope>NUCLEOTIDE SEQUENCE [LARGE SCALE GENOMIC DNA]</scope>
    <source>
        <strain evidence="10 11">EGI FJ00035</strain>
    </source>
</reference>
<comment type="subcellular location">
    <subcellularLocation>
        <location evidence="8">Cytoplasm</location>
    </subcellularLocation>
</comment>
<comment type="similarity">
    <text evidence="2 8">Belongs to the diaminopimelate epimerase family.</text>
</comment>
<dbReference type="InterPro" id="IPR001653">
    <property type="entry name" value="DAP_epimerase_DapF"/>
</dbReference>
<feature type="site" description="Could be important to modulate the pK values of the two catalytic cysteine residues" evidence="8">
    <location>
        <position position="215"/>
    </location>
</feature>
<evidence type="ECO:0000256" key="3">
    <source>
        <dbReference type="ARBA" id="ARBA00013080"/>
    </source>
</evidence>
<dbReference type="Proteomes" id="UP001320831">
    <property type="component" value="Unassembled WGS sequence"/>
</dbReference>
<dbReference type="Gene3D" id="3.10.310.10">
    <property type="entry name" value="Diaminopimelate Epimerase, Chain A, domain 1"/>
    <property type="match status" value="2"/>
</dbReference>
<keyword evidence="4 8" id="KW-0028">Amino-acid biosynthesis</keyword>
<dbReference type="RefSeq" id="WP_260904673.1">
    <property type="nucleotide sequence ID" value="NZ_JAOCZP010000004.1"/>
</dbReference>
<dbReference type="SUPFAM" id="SSF54506">
    <property type="entry name" value="Diaminopimelate epimerase-like"/>
    <property type="match status" value="2"/>
</dbReference>
<feature type="binding site" evidence="8">
    <location>
        <position position="67"/>
    </location>
    <ligand>
        <name>substrate</name>
    </ligand>
</feature>
<dbReference type="HAMAP" id="MF_00197">
    <property type="entry name" value="DAP_epimerase"/>
    <property type="match status" value="1"/>
</dbReference>
<keyword evidence="11" id="KW-1185">Reference proteome</keyword>
<comment type="caution">
    <text evidence="10">The sequence shown here is derived from an EMBL/GenBank/DDBJ whole genome shotgun (WGS) entry which is preliminary data.</text>
</comment>
<evidence type="ECO:0000256" key="7">
    <source>
        <dbReference type="ARBA" id="ARBA00051712"/>
    </source>
</evidence>
<protein>
    <recommendedName>
        <fullName evidence="3 8">Diaminopimelate epimerase</fullName>
        <shortName evidence="8">DAP epimerase</shortName>
        <ecNumber evidence="3 8">5.1.1.7</ecNumber>
    </recommendedName>
    <alternativeName>
        <fullName evidence="8">PLP-independent amino acid racemase</fullName>
    </alternativeName>
</protein>
<feature type="binding site" evidence="8">
    <location>
        <begin position="215"/>
        <end position="216"/>
    </location>
    <ligand>
        <name>substrate</name>
    </ligand>
</feature>
<feature type="active site" description="Proton acceptor" evidence="8">
    <location>
        <position position="224"/>
    </location>
</feature>
<evidence type="ECO:0000313" key="10">
    <source>
        <dbReference type="EMBL" id="MCT7376616.1"/>
    </source>
</evidence>
<dbReference type="EC" id="5.1.1.7" evidence="3 8"/>
<dbReference type="NCBIfam" id="TIGR00652">
    <property type="entry name" value="DapF"/>
    <property type="match status" value="1"/>
</dbReference>
<comment type="subunit">
    <text evidence="8">Homodimer.</text>
</comment>
<keyword evidence="5 8" id="KW-0457">Lysine biosynthesis</keyword>
<feature type="binding site" evidence="8">
    <location>
        <position position="47"/>
    </location>
    <ligand>
        <name>substrate</name>
    </ligand>
</feature>
<feature type="active site" description="Proton donor" evidence="8">
    <location>
        <position position="76"/>
    </location>
</feature>
<dbReference type="EMBL" id="JAOCZP010000004">
    <property type="protein sequence ID" value="MCT7376616.1"/>
    <property type="molecule type" value="Genomic_DNA"/>
</dbReference>
<feature type="binding site" evidence="8">
    <location>
        <position position="163"/>
    </location>
    <ligand>
        <name>substrate</name>
    </ligand>
</feature>
<dbReference type="InterPro" id="IPR018510">
    <property type="entry name" value="DAP_epimerase_AS"/>
</dbReference>
<evidence type="ECO:0000313" key="11">
    <source>
        <dbReference type="Proteomes" id="UP001320831"/>
    </source>
</evidence>
<dbReference type="PANTHER" id="PTHR31689:SF0">
    <property type="entry name" value="DIAMINOPIMELATE EPIMERASE"/>
    <property type="match status" value="1"/>
</dbReference>
<organism evidence="10 11">
    <name type="scientific">Chelativorans salis</name>
    <dbReference type="NCBI Taxonomy" id="2978478"/>
    <lineage>
        <taxon>Bacteria</taxon>
        <taxon>Pseudomonadati</taxon>
        <taxon>Pseudomonadota</taxon>
        <taxon>Alphaproteobacteria</taxon>
        <taxon>Hyphomicrobiales</taxon>
        <taxon>Phyllobacteriaceae</taxon>
        <taxon>Chelativorans</taxon>
    </lineage>
</organism>
<feature type="binding site" evidence="8">
    <location>
        <position position="197"/>
    </location>
    <ligand>
        <name>substrate</name>
    </ligand>
</feature>